<feature type="compositionally biased region" description="Basic and acidic residues" evidence="1">
    <location>
        <begin position="36"/>
        <end position="47"/>
    </location>
</feature>
<sequence length="65" mass="6693">MAAIVAASISRAVTAVLAAVRAPRAVRRPGRRRRARAEDGDHHDRAEPGPGRVAAPAGPATADSM</sequence>
<feature type="compositionally biased region" description="Low complexity" evidence="1">
    <location>
        <begin position="48"/>
        <end position="65"/>
    </location>
</feature>
<evidence type="ECO:0000256" key="1">
    <source>
        <dbReference type="SAM" id="MobiDB-lite"/>
    </source>
</evidence>
<protein>
    <submittedName>
        <fullName evidence="2">Uncharacterized protein</fullName>
    </submittedName>
</protein>
<proteinExistence type="predicted"/>
<accession>A0A853BGI1</accession>
<evidence type="ECO:0000313" key="3">
    <source>
        <dbReference type="Proteomes" id="UP000575985"/>
    </source>
</evidence>
<gene>
    <name evidence="2" type="ORF">HNR12_000417</name>
</gene>
<organism evidence="2 3">
    <name type="scientific">Streptomonospora nanhaiensis</name>
    <dbReference type="NCBI Taxonomy" id="1323731"/>
    <lineage>
        <taxon>Bacteria</taxon>
        <taxon>Bacillati</taxon>
        <taxon>Actinomycetota</taxon>
        <taxon>Actinomycetes</taxon>
        <taxon>Streptosporangiales</taxon>
        <taxon>Nocardiopsidaceae</taxon>
        <taxon>Streptomonospora</taxon>
    </lineage>
</organism>
<comment type="caution">
    <text evidence="2">The sequence shown here is derived from an EMBL/GenBank/DDBJ whole genome shotgun (WGS) entry which is preliminary data.</text>
</comment>
<dbReference type="EMBL" id="JACCFO010000001">
    <property type="protein sequence ID" value="NYI94140.1"/>
    <property type="molecule type" value="Genomic_DNA"/>
</dbReference>
<feature type="compositionally biased region" description="Basic residues" evidence="1">
    <location>
        <begin position="25"/>
        <end position="35"/>
    </location>
</feature>
<evidence type="ECO:0000313" key="2">
    <source>
        <dbReference type="EMBL" id="NYI94140.1"/>
    </source>
</evidence>
<name>A0A853BGI1_9ACTN</name>
<dbReference type="RefSeq" id="WP_179765851.1">
    <property type="nucleotide sequence ID" value="NZ_JACCFO010000001.1"/>
</dbReference>
<keyword evidence="3" id="KW-1185">Reference proteome</keyword>
<dbReference type="AlphaFoldDB" id="A0A853BGI1"/>
<reference evidence="2 3" key="1">
    <citation type="submission" date="2020-07" db="EMBL/GenBank/DDBJ databases">
        <title>Sequencing the genomes of 1000 actinobacteria strains.</title>
        <authorList>
            <person name="Klenk H.-P."/>
        </authorList>
    </citation>
    <scope>NUCLEOTIDE SEQUENCE [LARGE SCALE GENOMIC DNA]</scope>
    <source>
        <strain evidence="2 3">DSM 45927</strain>
    </source>
</reference>
<dbReference type="Proteomes" id="UP000575985">
    <property type="component" value="Unassembled WGS sequence"/>
</dbReference>
<feature type="region of interest" description="Disordered" evidence="1">
    <location>
        <begin position="25"/>
        <end position="65"/>
    </location>
</feature>